<evidence type="ECO:0000259" key="12">
    <source>
        <dbReference type="PROSITE" id="PS51044"/>
    </source>
</evidence>
<feature type="compositionally biased region" description="Acidic residues" evidence="11">
    <location>
        <begin position="32"/>
        <end position="41"/>
    </location>
</feature>
<comment type="similarity">
    <text evidence="3">Belongs to the NSE2 family.</text>
</comment>
<dbReference type="GO" id="GO:0030915">
    <property type="term" value="C:Smc5-Smc6 complex"/>
    <property type="evidence" value="ECO:0007669"/>
    <property type="project" value="InterPro"/>
</dbReference>
<dbReference type="GO" id="GO:0016925">
    <property type="term" value="P:protein sumoylation"/>
    <property type="evidence" value="ECO:0007669"/>
    <property type="project" value="UniProtKB-UniPathway"/>
</dbReference>
<evidence type="ECO:0000256" key="8">
    <source>
        <dbReference type="ARBA" id="ARBA00022833"/>
    </source>
</evidence>
<keyword evidence="7" id="KW-0833">Ubl conjugation pathway</keyword>
<dbReference type="GO" id="GO:0061665">
    <property type="term" value="F:SUMO ligase activity"/>
    <property type="evidence" value="ECO:0007669"/>
    <property type="project" value="TreeGrafter"/>
</dbReference>
<evidence type="ECO:0000256" key="6">
    <source>
        <dbReference type="ARBA" id="ARBA00022771"/>
    </source>
</evidence>
<evidence type="ECO:0000256" key="11">
    <source>
        <dbReference type="SAM" id="MobiDB-lite"/>
    </source>
</evidence>
<name>A0A8H5LTZ5_9AGAR</name>
<dbReference type="UniPathway" id="UPA00886"/>
<dbReference type="PANTHER" id="PTHR21330">
    <property type="entry name" value="E3 SUMO-PROTEIN LIGASE NSE2"/>
    <property type="match status" value="1"/>
</dbReference>
<evidence type="ECO:0000256" key="9">
    <source>
        <dbReference type="ARBA" id="ARBA00023242"/>
    </source>
</evidence>
<keyword evidence="5" id="KW-0479">Metal-binding</keyword>
<dbReference type="OrthoDB" id="26899at2759"/>
<evidence type="ECO:0000256" key="5">
    <source>
        <dbReference type="ARBA" id="ARBA00022723"/>
    </source>
</evidence>
<feature type="domain" description="SP-RING-type" evidence="12">
    <location>
        <begin position="241"/>
        <end position="330"/>
    </location>
</feature>
<comment type="subcellular location">
    <subcellularLocation>
        <location evidence="1">Nucleus</location>
    </subcellularLocation>
</comment>
<evidence type="ECO:0000256" key="3">
    <source>
        <dbReference type="ARBA" id="ARBA00008212"/>
    </source>
</evidence>
<dbReference type="InterPro" id="IPR026846">
    <property type="entry name" value="Nse2(Mms21)"/>
</dbReference>
<dbReference type="Pfam" id="PF11789">
    <property type="entry name" value="zf-Nse"/>
    <property type="match status" value="1"/>
</dbReference>
<organism evidence="13 14">
    <name type="scientific">Tetrapyrgos nigripes</name>
    <dbReference type="NCBI Taxonomy" id="182062"/>
    <lineage>
        <taxon>Eukaryota</taxon>
        <taxon>Fungi</taxon>
        <taxon>Dikarya</taxon>
        <taxon>Basidiomycota</taxon>
        <taxon>Agaricomycotina</taxon>
        <taxon>Agaricomycetes</taxon>
        <taxon>Agaricomycetidae</taxon>
        <taxon>Agaricales</taxon>
        <taxon>Marasmiineae</taxon>
        <taxon>Marasmiaceae</taxon>
        <taxon>Tetrapyrgos</taxon>
    </lineage>
</organism>
<evidence type="ECO:0000313" key="13">
    <source>
        <dbReference type="EMBL" id="KAF5369473.1"/>
    </source>
</evidence>
<sequence>MPTATSRRKSRRRQASSDVEDGQSTQRSLRDDVDEEEDEDEQPRPTKRTASSKKGKGRAIAVANAPADGDQDYDGDRIDVSNFVDQPLRKEDIHKINGLGRDWASVADKIAPFGKVFGSVGAALADTTNDETAQKSLLTLENLLKGFIDTQAEMRLHTEALEDITQDIAKGDQVDDPIKRYEAGVEAKKEKYEHKTSRQKYAKDEFYKQFKTDIYEVHHPGEAMPPVTNFIPKEDGDDSDDDDDLEIGGVTQDYKCPITLLPLQNPVTSEICGHSFSKEALKQMFMGSKAAKKCPAAGCNKSFTYADCKDNKPLEKKIKAFERRQKRKEEEEDDGEVIE</sequence>
<dbReference type="Gene3D" id="3.30.40.10">
    <property type="entry name" value="Zinc/RING finger domain, C3HC4 (zinc finger)"/>
    <property type="match status" value="1"/>
</dbReference>
<proteinExistence type="inferred from homology"/>
<comment type="caution">
    <text evidence="13">The sequence shown here is derived from an EMBL/GenBank/DDBJ whole genome shotgun (WGS) entry which is preliminary data.</text>
</comment>
<dbReference type="Proteomes" id="UP000559256">
    <property type="component" value="Unassembled WGS sequence"/>
</dbReference>
<protein>
    <recommendedName>
        <fullName evidence="12">SP-RING-type domain-containing protein</fullName>
    </recommendedName>
</protein>
<reference evidence="13 14" key="1">
    <citation type="journal article" date="2020" name="ISME J.">
        <title>Uncovering the hidden diversity of litter-decomposition mechanisms in mushroom-forming fungi.</title>
        <authorList>
            <person name="Floudas D."/>
            <person name="Bentzer J."/>
            <person name="Ahren D."/>
            <person name="Johansson T."/>
            <person name="Persson P."/>
            <person name="Tunlid A."/>
        </authorList>
    </citation>
    <scope>NUCLEOTIDE SEQUENCE [LARGE SCALE GENOMIC DNA]</scope>
    <source>
        <strain evidence="13 14">CBS 291.85</strain>
    </source>
</reference>
<keyword evidence="14" id="KW-1185">Reference proteome</keyword>
<gene>
    <name evidence="13" type="ORF">D9758_002536</name>
</gene>
<dbReference type="CDD" id="cd16651">
    <property type="entry name" value="SPL-RING_NSE2"/>
    <property type="match status" value="1"/>
</dbReference>
<dbReference type="GO" id="GO:0005634">
    <property type="term" value="C:nucleus"/>
    <property type="evidence" value="ECO:0007669"/>
    <property type="project" value="UniProtKB-SubCell"/>
</dbReference>
<keyword evidence="9" id="KW-0539">Nucleus</keyword>
<comment type="pathway">
    <text evidence="2">Protein modification; protein sumoylation.</text>
</comment>
<dbReference type="SUPFAM" id="SSF57850">
    <property type="entry name" value="RING/U-box"/>
    <property type="match status" value="1"/>
</dbReference>
<dbReference type="EMBL" id="JAACJM010000013">
    <property type="protein sequence ID" value="KAF5369473.1"/>
    <property type="molecule type" value="Genomic_DNA"/>
</dbReference>
<accession>A0A8H5LTZ5</accession>
<keyword evidence="8" id="KW-0862">Zinc</keyword>
<dbReference type="PANTHER" id="PTHR21330:SF1">
    <property type="entry name" value="E3 SUMO-PROTEIN LIGASE NSE2"/>
    <property type="match status" value="1"/>
</dbReference>
<feature type="compositionally biased region" description="Basic residues" evidence="11">
    <location>
        <begin position="45"/>
        <end position="57"/>
    </location>
</feature>
<evidence type="ECO:0000256" key="1">
    <source>
        <dbReference type="ARBA" id="ARBA00004123"/>
    </source>
</evidence>
<feature type="region of interest" description="Disordered" evidence="11">
    <location>
        <begin position="1"/>
        <end position="75"/>
    </location>
</feature>
<evidence type="ECO:0000256" key="4">
    <source>
        <dbReference type="ARBA" id="ARBA00022679"/>
    </source>
</evidence>
<dbReference type="GO" id="GO:0000724">
    <property type="term" value="P:double-strand break repair via homologous recombination"/>
    <property type="evidence" value="ECO:0007669"/>
    <property type="project" value="InterPro"/>
</dbReference>
<evidence type="ECO:0000256" key="7">
    <source>
        <dbReference type="ARBA" id="ARBA00022786"/>
    </source>
</evidence>
<dbReference type="InterPro" id="IPR013083">
    <property type="entry name" value="Znf_RING/FYVE/PHD"/>
</dbReference>
<evidence type="ECO:0000313" key="14">
    <source>
        <dbReference type="Proteomes" id="UP000559256"/>
    </source>
</evidence>
<feature type="compositionally biased region" description="Basic residues" evidence="11">
    <location>
        <begin position="1"/>
        <end position="14"/>
    </location>
</feature>
<keyword evidence="6 10" id="KW-0863">Zinc-finger</keyword>
<dbReference type="GO" id="GO:0008270">
    <property type="term" value="F:zinc ion binding"/>
    <property type="evidence" value="ECO:0007669"/>
    <property type="project" value="UniProtKB-KW"/>
</dbReference>
<keyword evidence="4" id="KW-0808">Transferase</keyword>
<dbReference type="PROSITE" id="PS51044">
    <property type="entry name" value="ZF_SP_RING"/>
    <property type="match status" value="1"/>
</dbReference>
<evidence type="ECO:0000256" key="2">
    <source>
        <dbReference type="ARBA" id="ARBA00004718"/>
    </source>
</evidence>
<dbReference type="InterPro" id="IPR004181">
    <property type="entry name" value="Znf_MIZ"/>
</dbReference>
<evidence type="ECO:0000256" key="10">
    <source>
        <dbReference type="PROSITE-ProRule" id="PRU00452"/>
    </source>
</evidence>
<dbReference type="AlphaFoldDB" id="A0A8H5LTZ5"/>